<keyword evidence="5 8" id="KW-0215">Deoxyribonucleotide synthesis</keyword>
<dbReference type="GO" id="GO:0009263">
    <property type="term" value="P:deoxyribonucleotide biosynthetic process"/>
    <property type="evidence" value="ECO:0007669"/>
    <property type="project" value="UniProtKB-KW"/>
</dbReference>
<sequence>MQLTANSLKVLERRYLARDVEGNLIEIPEDLFKRVAHHIAKAEGKYNIQEVKNIEKKFYEIMTKFEFLPNSPTLMNAGRELGQLSACFVLPVEDSMEGIFEAVKNAALIHKSGGGTGFSFSRLRSKGSTVASTGGVASGPISFMKVFNSATEAVKQGGKRRGANMGILRIDHPDILEFIKCKENSQELNNFNISVGLTEAFMEAVEENSEYNLYDPRTGKVAGKLNAREIFDTIVSMAWNNGEPGIVFLDRINRDNIVPEIGEIESTNPCGE</sequence>
<dbReference type="UniPathway" id="UPA00326"/>
<keyword evidence="4 8" id="KW-0560">Oxidoreductase</keyword>
<dbReference type="InterPro" id="IPR013509">
    <property type="entry name" value="RNR_lsu_N"/>
</dbReference>
<proteinExistence type="inferred from homology"/>
<evidence type="ECO:0000256" key="8">
    <source>
        <dbReference type="RuleBase" id="RU003410"/>
    </source>
</evidence>
<organism evidence="11 12">
    <name type="scientific">Maledivibacter halophilus</name>
    <dbReference type="NCBI Taxonomy" id="36842"/>
    <lineage>
        <taxon>Bacteria</taxon>
        <taxon>Bacillati</taxon>
        <taxon>Bacillota</taxon>
        <taxon>Clostridia</taxon>
        <taxon>Peptostreptococcales</taxon>
        <taxon>Caminicellaceae</taxon>
        <taxon>Maledivibacter</taxon>
    </lineage>
</organism>
<keyword evidence="12" id="KW-1185">Reference proteome</keyword>
<reference evidence="11 12" key="1">
    <citation type="submission" date="2017-02" db="EMBL/GenBank/DDBJ databases">
        <authorList>
            <person name="Peterson S.W."/>
        </authorList>
    </citation>
    <scope>NUCLEOTIDE SEQUENCE [LARGE SCALE GENOMIC DNA]</scope>
    <source>
        <strain evidence="11 12">M1</strain>
    </source>
</reference>
<dbReference type="GO" id="GO:0031419">
    <property type="term" value="F:cobalamin binding"/>
    <property type="evidence" value="ECO:0007669"/>
    <property type="project" value="UniProtKB-KW"/>
</dbReference>
<evidence type="ECO:0000256" key="4">
    <source>
        <dbReference type="ARBA" id="ARBA00023002"/>
    </source>
</evidence>
<evidence type="ECO:0000313" key="12">
    <source>
        <dbReference type="Proteomes" id="UP000190285"/>
    </source>
</evidence>
<feature type="domain" description="Ribonucleotide reductase large subunit N-terminal" evidence="9">
    <location>
        <begin position="2"/>
        <end position="82"/>
    </location>
</feature>
<evidence type="ECO:0000259" key="10">
    <source>
        <dbReference type="Pfam" id="PF02867"/>
    </source>
</evidence>
<evidence type="ECO:0000256" key="2">
    <source>
        <dbReference type="ARBA" id="ARBA00012274"/>
    </source>
</evidence>
<dbReference type="OrthoDB" id="9762933at2"/>
<dbReference type="EMBL" id="FUZT01000016">
    <property type="protein sequence ID" value="SKC88099.1"/>
    <property type="molecule type" value="Genomic_DNA"/>
</dbReference>
<comment type="similarity">
    <text evidence="8">Belongs to the ribonucleoside diphosphate reductase large chain family.</text>
</comment>
<keyword evidence="6" id="KW-0170">Cobalt</keyword>
<evidence type="ECO:0000256" key="3">
    <source>
        <dbReference type="ARBA" id="ARBA00022628"/>
    </source>
</evidence>
<dbReference type="InterPro" id="IPR008926">
    <property type="entry name" value="RNR_R1-su_N"/>
</dbReference>
<evidence type="ECO:0000256" key="6">
    <source>
        <dbReference type="ARBA" id="ARBA00023285"/>
    </source>
</evidence>
<feature type="domain" description="Ribonucleotide reductase large subunit C-terminal" evidence="10">
    <location>
        <begin position="85"/>
        <end position="272"/>
    </location>
</feature>
<dbReference type="InterPro" id="IPR000788">
    <property type="entry name" value="RNR_lg_C"/>
</dbReference>
<keyword evidence="3" id="KW-0846">Cobalamin</keyword>
<dbReference type="AlphaFoldDB" id="A0A1T5MJP0"/>
<dbReference type="RefSeq" id="WP_079495355.1">
    <property type="nucleotide sequence ID" value="NZ_FUZT01000016.1"/>
</dbReference>
<dbReference type="Proteomes" id="UP000190285">
    <property type="component" value="Unassembled WGS sequence"/>
</dbReference>
<dbReference type="EC" id="1.17.4.1" evidence="2 8"/>
<evidence type="ECO:0000313" key="11">
    <source>
        <dbReference type="EMBL" id="SKC88099.1"/>
    </source>
</evidence>
<dbReference type="Pfam" id="PF00317">
    <property type="entry name" value="Ribonuc_red_lgN"/>
    <property type="match status" value="1"/>
</dbReference>
<accession>A0A1T5MJP0</accession>
<protein>
    <recommendedName>
        <fullName evidence="2 8">Ribonucleoside-diphosphate reductase</fullName>
        <ecNumber evidence="2 8">1.17.4.1</ecNumber>
    </recommendedName>
</protein>
<dbReference type="Gene3D" id="3.20.70.20">
    <property type="match status" value="1"/>
</dbReference>
<dbReference type="InterPro" id="IPR050862">
    <property type="entry name" value="RdRp_reductase_class-2"/>
</dbReference>
<dbReference type="SUPFAM" id="SSF48168">
    <property type="entry name" value="R1 subunit of ribonucleotide reductase, N-terminal domain"/>
    <property type="match status" value="1"/>
</dbReference>
<dbReference type="GO" id="GO:0004748">
    <property type="term" value="F:ribonucleoside-diphosphate reductase activity, thioredoxin disulfide as acceptor"/>
    <property type="evidence" value="ECO:0007669"/>
    <property type="project" value="UniProtKB-EC"/>
</dbReference>
<dbReference type="PANTHER" id="PTHR43371:SF1">
    <property type="entry name" value="RIBONUCLEOSIDE-DIPHOSPHATE REDUCTASE"/>
    <property type="match status" value="1"/>
</dbReference>
<gene>
    <name evidence="11" type="ORF">SAMN02194393_04821</name>
</gene>
<dbReference type="GO" id="GO:0005524">
    <property type="term" value="F:ATP binding"/>
    <property type="evidence" value="ECO:0007669"/>
    <property type="project" value="InterPro"/>
</dbReference>
<comment type="catalytic activity">
    <reaction evidence="7 8">
        <text>a 2'-deoxyribonucleoside 5'-diphosphate + [thioredoxin]-disulfide + H2O = a ribonucleoside 5'-diphosphate + [thioredoxin]-dithiol</text>
        <dbReference type="Rhea" id="RHEA:23252"/>
        <dbReference type="Rhea" id="RHEA-COMP:10698"/>
        <dbReference type="Rhea" id="RHEA-COMP:10700"/>
        <dbReference type="ChEBI" id="CHEBI:15377"/>
        <dbReference type="ChEBI" id="CHEBI:29950"/>
        <dbReference type="ChEBI" id="CHEBI:50058"/>
        <dbReference type="ChEBI" id="CHEBI:57930"/>
        <dbReference type="ChEBI" id="CHEBI:73316"/>
        <dbReference type="EC" id="1.17.4.1"/>
    </reaction>
</comment>
<comment type="cofactor">
    <cofactor evidence="1">
        <name>adenosylcob(III)alamin</name>
        <dbReference type="ChEBI" id="CHEBI:18408"/>
    </cofactor>
</comment>
<evidence type="ECO:0000259" key="9">
    <source>
        <dbReference type="Pfam" id="PF00317"/>
    </source>
</evidence>
<comment type="function">
    <text evidence="8">Provides the precursors necessary for DNA synthesis. Catalyzes the biosynthesis of deoxyribonucleotides from the corresponding ribonucleotides.</text>
</comment>
<evidence type="ECO:0000256" key="5">
    <source>
        <dbReference type="ARBA" id="ARBA00023116"/>
    </source>
</evidence>
<dbReference type="SUPFAM" id="SSF51998">
    <property type="entry name" value="PFL-like glycyl radical enzymes"/>
    <property type="match status" value="1"/>
</dbReference>
<evidence type="ECO:0000256" key="7">
    <source>
        <dbReference type="ARBA" id="ARBA00047754"/>
    </source>
</evidence>
<name>A0A1T5MJP0_9FIRM</name>
<dbReference type="PANTHER" id="PTHR43371">
    <property type="entry name" value="VITAMIN B12-DEPENDENT RIBONUCLEOTIDE REDUCTASE"/>
    <property type="match status" value="1"/>
</dbReference>
<dbReference type="Pfam" id="PF02867">
    <property type="entry name" value="Ribonuc_red_lgC"/>
    <property type="match status" value="1"/>
</dbReference>
<evidence type="ECO:0000256" key="1">
    <source>
        <dbReference type="ARBA" id="ARBA00001922"/>
    </source>
</evidence>
<dbReference type="STRING" id="36842.SAMN02194393_04821"/>